<feature type="compositionally biased region" description="Low complexity" evidence="1">
    <location>
        <begin position="59"/>
        <end position="68"/>
    </location>
</feature>
<gene>
    <name evidence="2" type="ORF">THAOC_28837</name>
</gene>
<organism evidence="2 3">
    <name type="scientific">Thalassiosira oceanica</name>
    <name type="common">Marine diatom</name>
    <dbReference type="NCBI Taxonomy" id="159749"/>
    <lineage>
        <taxon>Eukaryota</taxon>
        <taxon>Sar</taxon>
        <taxon>Stramenopiles</taxon>
        <taxon>Ochrophyta</taxon>
        <taxon>Bacillariophyta</taxon>
        <taxon>Coscinodiscophyceae</taxon>
        <taxon>Thalassiosirophycidae</taxon>
        <taxon>Thalassiosirales</taxon>
        <taxon>Thalassiosiraceae</taxon>
        <taxon>Thalassiosira</taxon>
    </lineage>
</organism>
<keyword evidence="3" id="KW-1185">Reference proteome</keyword>
<comment type="caution">
    <text evidence="2">The sequence shown here is derived from an EMBL/GenBank/DDBJ whole genome shotgun (WGS) entry which is preliminary data.</text>
</comment>
<dbReference type="AlphaFoldDB" id="K0RI27"/>
<evidence type="ECO:0000256" key="1">
    <source>
        <dbReference type="SAM" id="MobiDB-lite"/>
    </source>
</evidence>
<dbReference type="EMBL" id="AGNL01040721">
    <property type="protein sequence ID" value="EJK51944.1"/>
    <property type="molecule type" value="Genomic_DNA"/>
</dbReference>
<sequence length="335" mass="36092">TPSPLNAHSWAVREGRSRSGKHLPLAFRGRSPSTSVEELVPRGRPTQSHQPERQRRQPRSTSQPASSSDIPRNPALAECQNESQLTGFYGTLAREDEPAPPPPAASGTSDGEEKPEEQVRQAGGGSIGCVGGASAASARILSAANSAVSSTLSADSFDAPCFARGDTPKIGWARELREAERFLRSSPSDPAAVMRAAKATRVMRQFDALEKIIKKADARGVQFDSADDRALWSTWKDEISAARAQVTRLREPDIAAMFDRAANEDLSLDTLTIEYETYMGLSAIQYAAFTGDVQMLERAVALGAALDYEHLPPGARSLGGSTVIKPPGWMDLFTR</sequence>
<reference evidence="2 3" key="1">
    <citation type="journal article" date="2012" name="Genome Biol.">
        <title>Genome and low-iron response of an oceanic diatom adapted to chronic iron limitation.</title>
        <authorList>
            <person name="Lommer M."/>
            <person name="Specht M."/>
            <person name="Roy A.S."/>
            <person name="Kraemer L."/>
            <person name="Andreson R."/>
            <person name="Gutowska M.A."/>
            <person name="Wolf J."/>
            <person name="Bergner S.V."/>
            <person name="Schilhabel M.B."/>
            <person name="Klostermeier U.C."/>
            <person name="Beiko R.G."/>
            <person name="Rosenstiel P."/>
            <person name="Hippler M."/>
            <person name="Laroche J."/>
        </authorList>
    </citation>
    <scope>NUCLEOTIDE SEQUENCE [LARGE SCALE GENOMIC DNA]</scope>
    <source>
        <strain evidence="2 3">CCMP1005</strain>
    </source>
</reference>
<dbReference type="Proteomes" id="UP000266841">
    <property type="component" value="Unassembled WGS sequence"/>
</dbReference>
<evidence type="ECO:0000313" key="2">
    <source>
        <dbReference type="EMBL" id="EJK51944.1"/>
    </source>
</evidence>
<name>K0RI27_THAOC</name>
<feature type="non-terminal residue" evidence="2">
    <location>
        <position position="1"/>
    </location>
</feature>
<feature type="region of interest" description="Disordered" evidence="1">
    <location>
        <begin position="1"/>
        <end position="79"/>
    </location>
</feature>
<feature type="region of interest" description="Disordered" evidence="1">
    <location>
        <begin position="92"/>
        <end position="126"/>
    </location>
</feature>
<evidence type="ECO:0000313" key="3">
    <source>
        <dbReference type="Proteomes" id="UP000266841"/>
    </source>
</evidence>
<accession>K0RI27</accession>
<proteinExistence type="predicted"/>
<protein>
    <submittedName>
        <fullName evidence="2">Uncharacterized protein</fullName>
    </submittedName>
</protein>